<evidence type="ECO:0000256" key="2">
    <source>
        <dbReference type="ARBA" id="ARBA00005551"/>
    </source>
</evidence>
<reference evidence="13 14" key="1">
    <citation type="submission" date="2017-11" db="EMBL/GenBank/DDBJ databases">
        <title>Draft Genome Sequence of Methylobacter psychrotolerans Sph1T, an Obligate Methanotroph from Low-Temperature Environments.</title>
        <authorList>
            <person name="Oshkin I.Y."/>
            <person name="Miroshnikov K."/>
            <person name="Belova S.E."/>
            <person name="Korzhenkov A."/>
            <person name="Toshchakov S.V."/>
            <person name="Dedysh S.N."/>
        </authorList>
    </citation>
    <scope>NUCLEOTIDE SEQUENCE [LARGE SCALE GENOMIC DNA]</scope>
    <source>
        <strain evidence="13 14">Sph1</strain>
    </source>
</reference>
<dbReference type="PROSITE" id="PS51201">
    <property type="entry name" value="RCK_N"/>
    <property type="match status" value="1"/>
</dbReference>
<feature type="transmembrane region" description="Helical" evidence="11">
    <location>
        <begin position="365"/>
        <end position="386"/>
    </location>
</feature>
<feature type="transmembrane region" description="Helical" evidence="11">
    <location>
        <begin position="85"/>
        <end position="107"/>
    </location>
</feature>
<dbReference type="GO" id="GO:0008324">
    <property type="term" value="F:monoatomic cation transmembrane transporter activity"/>
    <property type="evidence" value="ECO:0007669"/>
    <property type="project" value="InterPro"/>
</dbReference>
<organism evidence="13 14">
    <name type="scientific">Methylovulum psychrotolerans</name>
    <dbReference type="NCBI Taxonomy" id="1704499"/>
    <lineage>
        <taxon>Bacteria</taxon>
        <taxon>Pseudomonadati</taxon>
        <taxon>Pseudomonadota</taxon>
        <taxon>Gammaproteobacteria</taxon>
        <taxon>Methylococcales</taxon>
        <taxon>Methylococcaceae</taxon>
        <taxon>Methylovulum</taxon>
    </lineage>
</organism>
<evidence type="ECO:0000256" key="11">
    <source>
        <dbReference type="SAM" id="Phobius"/>
    </source>
</evidence>
<name>A0A2S5CL60_9GAMM</name>
<dbReference type="SUPFAM" id="SSF51735">
    <property type="entry name" value="NAD(P)-binding Rossmann-fold domains"/>
    <property type="match status" value="1"/>
</dbReference>
<evidence type="ECO:0000256" key="6">
    <source>
        <dbReference type="ARBA" id="ARBA00022692"/>
    </source>
</evidence>
<evidence type="ECO:0000256" key="1">
    <source>
        <dbReference type="ARBA" id="ARBA00004127"/>
    </source>
</evidence>
<dbReference type="AlphaFoldDB" id="A0A2S5CL60"/>
<keyword evidence="8 11" id="KW-1133">Transmembrane helix</keyword>
<keyword evidence="3" id="KW-0813">Transport</keyword>
<feature type="transmembrane region" description="Helical" evidence="11">
    <location>
        <begin position="278"/>
        <end position="298"/>
    </location>
</feature>
<dbReference type="Pfam" id="PF02254">
    <property type="entry name" value="TrkA_N"/>
    <property type="match status" value="1"/>
</dbReference>
<evidence type="ECO:0000256" key="9">
    <source>
        <dbReference type="ARBA" id="ARBA00023065"/>
    </source>
</evidence>
<feature type="transmembrane region" description="Helical" evidence="11">
    <location>
        <begin position="146"/>
        <end position="169"/>
    </location>
</feature>
<dbReference type="RefSeq" id="WP_103974464.1">
    <property type="nucleotide sequence ID" value="NZ_JAGVVN010000003.1"/>
</dbReference>
<evidence type="ECO:0000256" key="4">
    <source>
        <dbReference type="ARBA" id="ARBA00022449"/>
    </source>
</evidence>
<evidence type="ECO:0000256" key="3">
    <source>
        <dbReference type="ARBA" id="ARBA00022448"/>
    </source>
</evidence>
<keyword evidence="5" id="KW-0633">Potassium transport</keyword>
<dbReference type="InterPro" id="IPR006153">
    <property type="entry name" value="Cation/H_exchanger_TM"/>
</dbReference>
<comment type="subcellular location">
    <subcellularLocation>
        <location evidence="1">Endomembrane system</location>
        <topology evidence="1">Multi-pass membrane protein</topology>
    </subcellularLocation>
</comment>
<dbReference type="EMBL" id="PGFZ01000005">
    <property type="protein sequence ID" value="POZ51551.1"/>
    <property type="molecule type" value="Genomic_DNA"/>
</dbReference>
<comment type="caution">
    <text evidence="13">The sequence shown here is derived from an EMBL/GenBank/DDBJ whole genome shotgun (WGS) entry which is preliminary data.</text>
</comment>
<gene>
    <name evidence="13" type="ORF">AADEFJLK_02417</name>
</gene>
<dbReference type="PANTHER" id="PTHR46157">
    <property type="entry name" value="K(+) EFFLUX ANTIPORTER 3, CHLOROPLASTIC"/>
    <property type="match status" value="1"/>
</dbReference>
<dbReference type="InterPro" id="IPR004771">
    <property type="entry name" value="K/H_exchanger"/>
</dbReference>
<keyword evidence="10 11" id="KW-0472">Membrane</keyword>
<dbReference type="GO" id="GO:1902600">
    <property type="term" value="P:proton transmembrane transport"/>
    <property type="evidence" value="ECO:0007669"/>
    <property type="project" value="InterPro"/>
</dbReference>
<dbReference type="NCBIfam" id="TIGR00932">
    <property type="entry name" value="2a37"/>
    <property type="match status" value="1"/>
</dbReference>
<evidence type="ECO:0000259" key="12">
    <source>
        <dbReference type="PROSITE" id="PS51201"/>
    </source>
</evidence>
<keyword evidence="6 11" id="KW-0812">Transmembrane</keyword>
<feature type="transmembrane region" description="Helical" evidence="11">
    <location>
        <begin position="334"/>
        <end position="359"/>
    </location>
</feature>
<dbReference type="GO" id="GO:0012505">
    <property type="term" value="C:endomembrane system"/>
    <property type="evidence" value="ECO:0007669"/>
    <property type="project" value="UniProtKB-SubCell"/>
</dbReference>
<dbReference type="GO" id="GO:0006813">
    <property type="term" value="P:potassium ion transport"/>
    <property type="evidence" value="ECO:0007669"/>
    <property type="project" value="UniProtKB-KW"/>
</dbReference>
<dbReference type="Proteomes" id="UP000237423">
    <property type="component" value="Unassembled WGS sequence"/>
</dbReference>
<feature type="transmembrane region" description="Helical" evidence="11">
    <location>
        <begin position="54"/>
        <end position="73"/>
    </location>
</feature>
<sequence>MDNGLFNIFIFLVAACVVVPLASRFKLGSVLGYLAAGVIIGPFGLGLMGDTTKIMHFAEFGVVMMLFIIGLELEPASLWRLRKAIVGLGGLQVLLTSAAFTAIGMAFGYSWQLSLAAGMALSLSSTALVLQMLQEARLMDTTIGETAFAVLLFQDIVVIPILVIMPLLARHGVPAAIQNHANLIASLPGWLQALVVTAVIAGVVVAGRYLSHYLFREVARTRLREVFTALSLAMVVGITLLMQSVGVSPALGAFVAGVVLANSEYRHVLQTDIEPFKGLLLGLFFISVGMGMDFGLFAEQPLRLGVTIGLLITVKGLLLFILARLFGLNGLNGLGVAFALAQGGEFAFVLFQFAGGLAILPAAQAHLLTLAVATSIAITPVLMLVYSRFIMPRFMSVLPEQNYDRFAEGNAIIIAGFGRFGQVIGRFLTAQGIKATVLEKDPDQIELLRKFGFKGYFGDASRLDLLHSAGAAKASLLVVAVDDPETSVAIVKLAKAEFPQLKIFARAHNRRHAYELDKAGVDYYKREIFDSSLAMAQHIMVTLGNSAEEMRIKAAQFRDYDDTALKASFAFFDNESALVNFARIQRTELERILQDDAAEDGQ</sequence>
<evidence type="ECO:0000256" key="7">
    <source>
        <dbReference type="ARBA" id="ARBA00022958"/>
    </source>
</evidence>
<dbReference type="InterPro" id="IPR038770">
    <property type="entry name" value="Na+/solute_symporter_sf"/>
</dbReference>
<feature type="domain" description="RCK N-terminal" evidence="12">
    <location>
        <begin position="409"/>
        <end position="533"/>
    </location>
</feature>
<keyword evidence="9" id="KW-0406">Ion transport</keyword>
<feature type="transmembrane region" description="Helical" evidence="11">
    <location>
        <begin position="30"/>
        <end position="48"/>
    </location>
</feature>
<dbReference type="Pfam" id="PF00999">
    <property type="entry name" value="Na_H_Exchanger"/>
    <property type="match status" value="1"/>
</dbReference>
<dbReference type="Gene3D" id="3.40.50.720">
    <property type="entry name" value="NAD(P)-binding Rossmann-like Domain"/>
    <property type="match status" value="1"/>
</dbReference>
<evidence type="ECO:0000256" key="8">
    <source>
        <dbReference type="ARBA" id="ARBA00022989"/>
    </source>
</evidence>
<keyword evidence="7" id="KW-0630">Potassium</keyword>
<proteinExistence type="inferred from homology"/>
<accession>A0A2S5CL60</accession>
<evidence type="ECO:0000313" key="13">
    <source>
        <dbReference type="EMBL" id="POZ51551.1"/>
    </source>
</evidence>
<feature type="transmembrane region" description="Helical" evidence="11">
    <location>
        <begin position="6"/>
        <end position="23"/>
    </location>
</feature>
<evidence type="ECO:0000256" key="5">
    <source>
        <dbReference type="ARBA" id="ARBA00022538"/>
    </source>
</evidence>
<keyword evidence="4" id="KW-0050">Antiport</keyword>
<evidence type="ECO:0000313" key="14">
    <source>
        <dbReference type="Proteomes" id="UP000237423"/>
    </source>
</evidence>
<feature type="transmembrane region" description="Helical" evidence="11">
    <location>
        <begin position="223"/>
        <end position="241"/>
    </location>
</feature>
<dbReference type="FunFam" id="3.40.50.720:FF:000036">
    <property type="entry name" value="Glutathione-regulated potassium-efflux system protein KefB"/>
    <property type="match status" value="1"/>
</dbReference>
<dbReference type="Gene3D" id="1.20.1530.20">
    <property type="match status" value="1"/>
</dbReference>
<evidence type="ECO:0000256" key="10">
    <source>
        <dbReference type="ARBA" id="ARBA00023136"/>
    </source>
</evidence>
<dbReference type="PANTHER" id="PTHR46157:SF4">
    <property type="entry name" value="K(+) EFFLUX ANTIPORTER 3, CHLOROPLASTIC"/>
    <property type="match status" value="1"/>
</dbReference>
<dbReference type="InterPro" id="IPR036291">
    <property type="entry name" value="NAD(P)-bd_dom_sf"/>
</dbReference>
<feature type="transmembrane region" description="Helical" evidence="11">
    <location>
        <begin position="189"/>
        <end position="211"/>
    </location>
</feature>
<feature type="transmembrane region" description="Helical" evidence="11">
    <location>
        <begin position="113"/>
        <end position="134"/>
    </location>
</feature>
<feature type="transmembrane region" description="Helical" evidence="11">
    <location>
        <begin position="304"/>
        <end position="322"/>
    </location>
</feature>
<dbReference type="GO" id="GO:0015297">
    <property type="term" value="F:antiporter activity"/>
    <property type="evidence" value="ECO:0007669"/>
    <property type="project" value="UniProtKB-KW"/>
</dbReference>
<dbReference type="InterPro" id="IPR003148">
    <property type="entry name" value="RCK_N"/>
</dbReference>
<comment type="similarity">
    <text evidence="2">Belongs to the monovalent cation:proton antiporter 2 (CPA2) transporter (TC 2.A.37) family.</text>
</comment>
<dbReference type="GO" id="GO:0005886">
    <property type="term" value="C:plasma membrane"/>
    <property type="evidence" value="ECO:0007669"/>
    <property type="project" value="TreeGrafter"/>
</dbReference>
<protein>
    <submittedName>
        <fullName evidence="13">Potassium transporter</fullName>
    </submittedName>
</protein>